<dbReference type="InterPro" id="IPR037359">
    <property type="entry name" value="NST/OST"/>
</dbReference>
<dbReference type="SUPFAM" id="SSF52540">
    <property type="entry name" value="P-loop containing nucleoside triphosphate hydrolases"/>
    <property type="match status" value="1"/>
</dbReference>
<evidence type="ECO:0000313" key="2">
    <source>
        <dbReference type="EMBL" id="WAR31018.1"/>
    </source>
</evidence>
<proteinExistence type="predicted"/>
<dbReference type="Proteomes" id="UP001164746">
    <property type="component" value="Chromosome 17"/>
</dbReference>
<sequence length="150" mass="18155">MPCTYPHQIAITKKPQYFVRERAPPRILSMDRNIKLIFMLRDPVERAMSNYLHRLHADAELLRSRPWIELKRVEKFLGVRDYFTEDMFPFVEERGERCVKQMSGGFKCMNKKKGRVHPKIEEESKKLLRNYFAPFNRQLFELLNTTFNWE</sequence>
<dbReference type="PANTHER" id="PTHR10605:SF72">
    <property type="entry name" value="HEPARAN SULFATE 3-O SULFOTRANSFERASE-B, ISOFORM A"/>
    <property type="match status" value="1"/>
</dbReference>
<gene>
    <name evidence="2" type="ORF">MAR_033560</name>
</gene>
<evidence type="ECO:0000256" key="1">
    <source>
        <dbReference type="ARBA" id="ARBA00022679"/>
    </source>
</evidence>
<dbReference type="InterPro" id="IPR027417">
    <property type="entry name" value="P-loop_NTPase"/>
</dbReference>
<accession>A0ABY7G9C2</accession>
<dbReference type="PANTHER" id="PTHR10605">
    <property type="entry name" value="HEPARAN SULFATE SULFOTRANSFERASE"/>
    <property type="match status" value="1"/>
</dbReference>
<name>A0ABY7G9C2_MYAAR</name>
<evidence type="ECO:0000313" key="3">
    <source>
        <dbReference type="Proteomes" id="UP001164746"/>
    </source>
</evidence>
<reference evidence="2" key="1">
    <citation type="submission" date="2022-11" db="EMBL/GenBank/DDBJ databases">
        <title>Centuries of genome instability and evolution in soft-shell clam transmissible cancer (bioRxiv).</title>
        <authorList>
            <person name="Hart S.F.M."/>
            <person name="Yonemitsu M.A."/>
            <person name="Giersch R.M."/>
            <person name="Beal B.F."/>
            <person name="Arriagada G."/>
            <person name="Davis B.W."/>
            <person name="Ostrander E.A."/>
            <person name="Goff S.P."/>
            <person name="Metzger M.J."/>
        </authorList>
    </citation>
    <scope>NUCLEOTIDE SEQUENCE</scope>
    <source>
        <strain evidence="2">MELC-2E11</strain>
        <tissue evidence="2">Siphon/mantle</tissue>
    </source>
</reference>
<keyword evidence="1" id="KW-0808">Transferase</keyword>
<dbReference type="Gene3D" id="3.40.50.300">
    <property type="entry name" value="P-loop containing nucleotide triphosphate hydrolases"/>
    <property type="match status" value="2"/>
</dbReference>
<organism evidence="2 3">
    <name type="scientific">Mya arenaria</name>
    <name type="common">Soft-shell clam</name>
    <dbReference type="NCBI Taxonomy" id="6604"/>
    <lineage>
        <taxon>Eukaryota</taxon>
        <taxon>Metazoa</taxon>
        <taxon>Spiralia</taxon>
        <taxon>Lophotrochozoa</taxon>
        <taxon>Mollusca</taxon>
        <taxon>Bivalvia</taxon>
        <taxon>Autobranchia</taxon>
        <taxon>Heteroconchia</taxon>
        <taxon>Euheterodonta</taxon>
        <taxon>Imparidentia</taxon>
        <taxon>Neoheterodontei</taxon>
        <taxon>Myida</taxon>
        <taxon>Myoidea</taxon>
        <taxon>Myidae</taxon>
        <taxon>Mya</taxon>
    </lineage>
</organism>
<protein>
    <submittedName>
        <fullName evidence="2">HS3SB-like protein</fullName>
    </submittedName>
</protein>
<dbReference type="EMBL" id="CP111028">
    <property type="protein sequence ID" value="WAR31018.1"/>
    <property type="molecule type" value="Genomic_DNA"/>
</dbReference>
<keyword evidence="3" id="KW-1185">Reference proteome</keyword>